<keyword evidence="3" id="KW-0808">Transferase</keyword>
<dbReference type="InterPro" id="IPR001447">
    <property type="entry name" value="Arylamine_N-AcTrfase"/>
</dbReference>
<evidence type="ECO:0000256" key="1">
    <source>
        <dbReference type="ARBA" id="ARBA00006547"/>
    </source>
</evidence>
<evidence type="ECO:0000313" key="4">
    <source>
        <dbReference type="Proteomes" id="UP000542674"/>
    </source>
</evidence>
<dbReference type="EMBL" id="JACHJS010000001">
    <property type="protein sequence ID" value="MBB4967575.1"/>
    <property type="molecule type" value="Genomic_DNA"/>
</dbReference>
<evidence type="ECO:0000256" key="2">
    <source>
        <dbReference type="RuleBase" id="RU003452"/>
    </source>
</evidence>
<dbReference type="Proteomes" id="UP000542674">
    <property type="component" value="Unassembled WGS sequence"/>
</dbReference>
<keyword evidence="4" id="KW-1185">Reference proteome</keyword>
<dbReference type="SUPFAM" id="SSF54001">
    <property type="entry name" value="Cysteine proteinases"/>
    <property type="match status" value="1"/>
</dbReference>
<dbReference type="GO" id="GO:0046990">
    <property type="term" value="F:N-hydroxyarylamine O-acetyltransferase activity"/>
    <property type="evidence" value="ECO:0007669"/>
    <property type="project" value="UniProtKB-EC"/>
</dbReference>
<accession>A0A7W7T947</accession>
<dbReference type="AlphaFoldDB" id="A0A7W7T947"/>
<dbReference type="Pfam" id="PF00797">
    <property type="entry name" value="Acetyltransf_2"/>
    <property type="match status" value="1"/>
</dbReference>
<protein>
    <submittedName>
        <fullName evidence="3">N-hydroxyarylamine O-acetyltransferase</fullName>
        <ecNumber evidence="3">2.3.1.118</ecNumber>
    </submittedName>
</protein>
<dbReference type="PANTHER" id="PTHR11786">
    <property type="entry name" value="N-HYDROXYARYLAMINE O-ACETYLTRANSFERASE"/>
    <property type="match status" value="1"/>
</dbReference>
<name>A0A7W7T947_9PSEU</name>
<dbReference type="Gene3D" id="2.40.128.150">
    <property type="entry name" value="Cysteine proteinases"/>
    <property type="match status" value="1"/>
</dbReference>
<dbReference type="InterPro" id="IPR038765">
    <property type="entry name" value="Papain-like_cys_pep_sf"/>
</dbReference>
<evidence type="ECO:0000313" key="3">
    <source>
        <dbReference type="EMBL" id="MBB4967575.1"/>
    </source>
</evidence>
<keyword evidence="3" id="KW-0012">Acyltransferase</keyword>
<comment type="caution">
    <text evidence="3">The sequence shown here is derived from an EMBL/GenBank/DDBJ whole genome shotgun (WGS) entry which is preliminary data.</text>
</comment>
<dbReference type="Gene3D" id="3.30.2140.10">
    <property type="entry name" value="Arylamine N-acetyltransferase"/>
    <property type="match status" value="1"/>
</dbReference>
<dbReference type="PRINTS" id="PR01543">
    <property type="entry name" value="ANATRNSFRASE"/>
</dbReference>
<dbReference type="PANTHER" id="PTHR11786:SF0">
    <property type="entry name" value="ARYLAMINE N-ACETYLTRANSFERASE 4-RELATED"/>
    <property type="match status" value="1"/>
</dbReference>
<dbReference type="RefSeq" id="WP_184672395.1">
    <property type="nucleotide sequence ID" value="NZ_BAABAI010000007.1"/>
</dbReference>
<proteinExistence type="inferred from homology"/>
<comment type="similarity">
    <text evidence="1 2">Belongs to the arylamine N-acetyltransferase family.</text>
</comment>
<sequence length="240" mass="26461">MDTRTAEAYLARIGARRDSPLRELHERHVRSVPFENLDIHLGRVITLDEDALVDKIVHRRRGGFCYELNGAFALLLRALGHDVELLAGKVFADGVFGPPFGHLALRVDGLLVDVGFGRFPLPVMAPGGRVDGVEVVDVDGDLDVRLDGVTQFRLETRPRSLDEFGATSWYHQTWPGSYFRRNPLCSLPTADGRVTVAGSKLIVTVGEDRHVEDLDDAGIIAAHAEHFGVVLDRVPGLDRL</sequence>
<dbReference type="EC" id="2.3.1.118" evidence="3"/>
<gene>
    <name evidence="3" type="ORF">F4559_004934</name>
</gene>
<reference evidence="3 4" key="1">
    <citation type="submission" date="2020-08" db="EMBL/GenBank/DDBJ databases">
        <title>Sequencing the genomes of 1000 actinobacteria strains.</title>
        <authorList>
            <person name="Klenk H.-P."/>
        </authorList>
    </citation>
    <scope>NUCLEOTIDE SEQUENCE [LARGE SCALE GENOMIC DNA]</scope>
    <source>
        <strain evidence="3 4">DSM 45084</strain>
    </source>
</reference>
<organism evidence="3 4">
    <name type="scientific">Saccharothrix violaceirubra</name>
    <dbReference type="NCBI Taxonomy" id="413306"/>
    <lineage>
        <taxon>Bacteria</taxon>
        <taxon>Bacillati</taxon>
        <taxon>Actinomycetota</taxon>
        <taxon>Actinomycetes</taxon>
        <taxon>Pseudonocardiales</taxon>
        <taxon>Pseudonocardiaceae</taxon>
        <taxon>Saccharothrix</taxon>
    </lineage>
</organism>